<protein>
    <submittedName>
        <fullName evidence="1">Uncharacterized protein</fullName>
    </submittedName>
</protein>
<accession>A0A8J7IU26</accession>
<proteinExistence type="predicted"/>
<keyword evidence="2" id="KW-1185">Reference proteome</keyword>
<name>A0A8J7IU26_9FLAO</name>
<dbReference type="EMBL" id="JAELVQ010000001">
    <property type="protein sequence ID" value="MBJ6366610.1"/>
    <property type="molecule type" value="Genomic_DNA"/>
</dbReference>
<dbReference type="RefSeq" id="WP_199112118.1">
    <property type="nucleotide sequence ID" value="NZ_JAELVQ010000001.1"/>
</dbReference>
<sequence>MKTNNKVIDLFGKKRIVQNEGVKYSELLNDFIKPFEHDFDENYDIDDVLEFAVQVWNFGNLKSVVPPEEFDEILSPSKNLNTKEKAIFEKMLEAKVNAFGQYERFMIDFTLKEVSNELRLEVMAGDFEAFLESLEDRFSYEPIEEDFEQNYVNRYAVILKPLEPFFEWINNIYPEETITRVEEANVYLVDNGIQDLEKWLKKKYDKFFVMELEDWHGNKKEWPQKRSYKMFKQWFQVSISKMVYDMEPRPVIKEV</sequence>
<dbReference type="Proteomes" id="UP000610931">
    <property type="component" value="Unassembled WGS sequence"/>
</dbReference>
<reference evidence="1" key="1">
    <citation type="submission" date="2020-12" db="EMBL/GenBank/DDBJ databases">
        <title>Snuella sp. nov., isolated from sediment in Incheon.</title>
        <authorList>
            <person name="Kim W."/>
        </authorList>
    </citation>
    <scope>NUCLEOTIDE SEQUENCE</scope>
    <source>
        <strain evidence="1">CAU 1569</strain>
    </source>
</reference>
<comment type="caution">
    <text evidence="1">The sequence shown here is derived from an EMBL/GenBank/DDBJ whole genome shotgun (WGS) entry which is preliminary data.</text>
</comment>
<dbReference type="AlphaFoldDB" id="A0A8J7IU26"/>
<gene>
    <name evidence="1" type="ORF">JF259_00785</name>
</gene>
<evidence type="ECO:0000313" key="2">
    <source>
        <dbReference type="Proteomes" id="UP000610931"/>
    </source>
</evidence>
<organism evidence="1 2">
    <name type="scientific">Snuella sedimenti</name>
    <dbReference type="NCBI Taxonomy" id="2798802"/>
    <lineage>
        <taxon>Bacteria</taxon>
        <taxon>Pseudomonadati</taxon>
        <taxon>Bacteroidota</taxon>
        <taxon>Flavobacteriia</taxon>
        <taxon>Flavobacteriales</taxon>
        <taxon>Flavobacteriaceae</taxon>
        <taxon>Snuella</taxon>
    </lineage>
</organism>
<evidence type="ECO:0000313" key="1">
    <source>
        <dbReference type="EMBL" id="MBJ6366610.1"/>
    </source>
</evidence>